<dbReference type="GO" id="GO:0016740">
    <property type="term" value="F:transferase activity"/>
    <property type="evidence" value="ECO:0007669"/>
    <property type="project" value="UniProtKB-KW"/>
</dbReference>
<dbReference type="Pfam" id="PF04230">
    <property type="entry name" value="PS_pyruv_trans"/>
    <property type="match status" value="1"/>
</dbReference>
<name>A0ABY3WBS3_9MICC</name>
<protein>
    <submittedName>
        <fullName evidence="2">Polysaccharide pyruvyl transferase family protein</fullName>
    </submittedName>
</protein>
<reference evidence="2 3" key="1">
    <citation type="submission" date="2022-03" db="EMBL/GenBank/DDBJ databases">
        <title>Isotopic signatures of nitrous oxide derived from detoxification processes.</title>
        <authorList>
            <person name="Behrendt U."/>
            <person name="Buchen C."/>
            <person name="Well R."/>
            <person name="Ulrich A."/>
            <person name="Rohe L."/>
            <person name="Kolb S."/>
            <person name="Schloter M."/>
            <person name="Horn M.A."/>
            <person name="Augustin J."/>
        </authorList>
    </citation>
    <scope>NUCLEOTIDE SEQUENCE [LARGE SCALE GENOMIC DNA]</scope>
    <source>
        <strain evidence="2 3">S4-C24</strain>
    </source>
</reference>
<dbReference type="RefSeq" id="WP_241915190.1">
    <property type="nucleotide sequence ID" value="NZ_CP093326.1"/>
</dbReference>
<evidence type="ECO:0000313" key="3">
    <source>
        <dbReference type="Proteomes" id="UP000829069"/>
    </source>
</evidence>
<keyword evidence="2" id="KW-0808">Transferase</keyword>
<dbReference type="EMBL" id="CP093326">
    <property type="protein sequence ID" value="UNK47451.1"/>
    <property type="molecule type" value="Genomic_DNA"/>
</dbReference>
<sequence length="426" mass="46893">MQINGTPSAVSALRTQAKRLVRAYGRVTDPDPLRSLQSRLGQRTTGMPGLVRLRRHSETCMCLDFKDGALAYAFDLRVKASQLELSVVGRDAVSRRVLRSSLVGLAPMVRDQGERHILSQWPGGRNARQRLVQETLAKMQWLTGLLQTLPHEAAPDRPVPHDHVLTYWWDQKPNFGDTIGPWLVGAITGRPVVNSKWTEPQQPSLFTVGSVVGHLNVPGHKLWGSGIINALGTEKAGRIGPNKPAAIHAVRGRLTRHELTTKLGWQVPEIYGDPALLLPRFMEPAASKQAGKIAIVPHYLHKPYFAEVKGPQLNVVNVGNGLERVVSQIAHASHCISTSLHGIIIAHAYGVPWTWLRIGDHVLHGDNFKFEDFFSVLARDEVSEAIVAAEQITATDFVKLAQAARRPADTLSPDPLLDAFPAYFPA</sequence>
<proteinExistence type="predicted"/>
<dbReference type="Proteomes" id="UP000829069">
    <property type="component" value="Chromosome"/>
</dbReference>
<accession>A0ABY3WBS3</accession>
<gene>
    <name evidence="2" type="ORF">MNQ99_09045</name>
</gene>
<dbReference type="InterPro" id="IPR007345">
    <property type="entry name" value="Polysacch_pyruvyl_Trfase"/>
</dbReference>
<keyword evidence="3" id="KW-1185">Reference proteome</keyword>
<evidence type="ECO:0000313" key="2">
    <source>
        <dbReference type="EMBL" id="UNK47451.1"/>
    </source>
</evidence>
<organism evidence="2 3">
    <name type="scientific">Arthrobacter sulfonylureivorans</name>
    <dbReference type="NCBI Taxonomy" id="2486855"/>
    <lineage>
        <taxon>Bacteria</taxon>
        <taxon>Bacillati</taxon>
        <taxon>Actinomycetota</taxon>
        <taxon>Actinomycetes</taxon>
        <taxon>Micrococcales</taxon>
        <taxon>Micrococcaceae</taxon>
        <taxon>Arthrobacter</taxon>
    </lineage>
</organism>
<evidence type="ECO:0000259" key="1">
    <source>
        <dbReference type="Pfam" id="PF04230"/>
    </source>
</evidence>
<feature type="domain" description="Polysaccharide pyruvyl transferase" evidence="1">
    <location>
        <begin position="242"/>
        <end position="357"/>
    </location>
</feature>